<reference evidence="3" key="1">
    <citation type="journal article" date="2019" name="Int. J. Syst. Evol. Microbiol.">
        <title>The Global Catalogue of Microorganisms (GCM) 10K type strain sequencing project: providing services to taxonomists for standard genome sequencing and annotation.</title>
        <authorList>
            <consortium name="The Broad Institute Genomics Platform"/>
            <consortium name="The Broad Institute Genome Sequencing Center for Infectious Disease"/>
            <person name="Wu L."/>
            <person name="Ma J."/>
        </authorList>
    </citation>
    <scope>NUCLEOTIDE SEQUENCE [LARGE SCALE GENOMIC DNA]</scope>
    <source>
        <strain evidence="3">JCM 15614</strain>
    </source>
</reference>
<sequence>MLLFVFVGCTGAAILIGGGRAAGEQGVAPLVVQAVGSVCALAAAVLLWADGAHRAGGVVGGAVVLLAVLDGFALADSGGGANIGAGLLRLVCLLLIGMATARLAVDEARSRRPQ</sequence>
<keyword evidence="1" id="KW-0472">Membrane</keyword>
<evidence type="ECO:0000313" key="3">
    <source>
        <dbReference type="Proteomes" id="UP001499924"/>
    </source>
</evidence>
<feature type="transmembrane region" description="Helical" evidence="1">
    <location>
        <begin position="87"/>
        <end position="105"/>
    </location>
</feature>
<feature type="transmembrane region" description="Helical" evidence="1">
    <location>
        <begin position="31"/>
        <end position="49"/>
    </location>
</feature>
<organism evidence="2 3">
    <name type="scientific">Blastococcus jejuensis</name>
    <dbReference type="NCBI Taxonomy" id="351224"/>
    <lineage>
        <taxon>Bacteria</taxon>
        <taxon>Bacillati</taxon>
        <taxon>Actinomycetota</taxon>
        <taxon>Actinomycetes</taxon>
        <taxon>Geodermatophilales</taxon>
        <taxon>Geodermatophilaceae</taxon>
        <taxon>Blastococcus</taxon>
    </lineage>
</organism>
<accession>A0ABP6NTL3</accession>
<dbReference type="EMBL" id="BAAAVV010000001">
    <property type="protein sequence ID" value="GAA3158136.1"/>
    <property type="molecule type" value="Genomic_DNA"/>
</dbReference>
<keyword evidence="1" id="KW-1133">Transmembrane helix</keyword>
<comment type="caution">
    <text evidence="2">The sequence shown here is derived from an EMBL/GenBank/DDBJ whole genome shotgun (WGS) entry which is preliminary data.</text>
</comment>
<evidence type="ECO:0000256" key="1">
    <source>
        <dbReference type="SAM" id="Phobius"/>
    </source>
</evidence>
<protein>
    <submittedName>
        <fullName evidence="2">Uncharacterized protein</fullName>
    </submittedName>
</protein>
<dbReference type="Proteomes" id="UP001499924">
    <property type="component" value="Unassembled WGS sequence"/>
</dbReference>
<keyword evidence="1" id="KW-0812">Transmembrane</keyword>
<feature type="transmembrane region" description="Helical" evidence="1">
    <location>
        <begin position="56"/>
        <end position="75"/>
    </location>
</feature>
<evidence type="ECO:0000313" key="2">
    <source>
        <dbReference type="EMBL" id="GAA3158136.1"/>
    </source>
</evidence>
<proteinExistence type="predicted"/>
<keyword evidence="3" id="KW-1185">Reference proteome</keyword>
<gene>
    <name evidence="2" type="ORF">GCM10010531_06920</name>
</gene>
<name>A0ABP6NTL3_9ACTN</name>